<keyword evidence="2" id="KW-0479">Metal-binding</keyword>
<accession>A0ABT9WNL7</accession>
<dbReference type="PROSITE" id="PS50846">
    <property type="entry name" value="HMA_2"/>
    <property type="match status" value="1"/>
</dbReference>
<dbReference type="PANTHER" id="PTHR46594">
    <property type="entry name" value="P-TYPE CATION-TRANSPORTING ATPASE"/>
    <property type="match status" value="1"/>
</dbReference>
<proteinExistence type="predicted"/>
<dbReference type="Proteomes" id="UP001223586">
    <property type="component" value="Unassembled WGS sequence"/>
</dbReference>
<evidence type="ECO:0000313" key="4">
    <source>
        <dbReference type="EMBL" id="MDQ0174879.1"/>
    </source>
</evidence>
<protein>
    <recommendedName>
        <fullName evidence="1">Copper chaperone CopZ</fullName>
    </recommendedName>
</protein>
<dbReference type="EMBL" id="JAUSTT010000003">
    <property type="protein sequence ID" value="MDQ0174879.1"/>
    <property type="molecule type" value="Genomic_DNA"/>
</dbReference>
<gene>
    <name evidence="4" type="ORF">J2S08_000713</name>
</gene>
<evidence type="ECO:0000256" key="2">
    <source>
        <dbReference type="ARBA" id="ARBA00022723"/>
    </source>
</evidence>
<dbReference type="InterPro" id="IPR006121">
    <property type="entry name" value="HMA_dom"/>
</dbReference>
<reference evidence="4 5" key="1">
    <citation type="submission" date="2023-07" db="EMBL/GenBank/DDBJ databases">
        <title>Genomic Encyclopedia of Type Strains, Phase IV (KMG-IV): sequencing the most valuable type-strain genomes for metagenomic binning, comparative biology and taxonomic classification.</title>
        <authorList>
            <person name="Goeker M."/>
        </authorList>
    </citation>
    <scope>NUCLEOTIDE SEQUENCE [LARGE SCALE GENOMIC DNA]</scope>
    <source>
        <strain evidence="4 5">DSM 23837</strain>
    </source>
</reference>
<comment type="caution">
    <text evidence="4">The sequence shown here is derived from an EMBL/GenBank/DDBJ whole genome shotgun (WGS) entry which is preliminary data.</text>
</comment>
<dbReference type="Pfam" id="PF00403">
    <property type="entry name" value="HMA"/>
    <property type="match status" value="1"/>
</dbReference>
<dbReference type="Gene3D" id="3.30.70.100">
    <property type="match status" value="1"/>
</dbReference>
<keyword evidence="5" id="KW-1185">Reference proteome</keyword>
<dbReference type="PROSITE" id="PS01047">
    <property type="entry name" value="HMA_1"/>
    <property type="match status" value="1"/>
</dbReference>
<dbReference type="InterPro" id="IPR017969">
    <property type="entry name" value="Heavy-metal-associated_CS"/>
</dbReference>
<sequence>MKTAKFQLEELTCPSCIKKIEKTLNRQQGVKEVKVLFHSSKVKVCYDERAVTLKELSTTIEELGFSILATKIVNE</sequence>
<organism evidence="4 5">
    <name type="scientific">Bacillus chungangensis</name>
    <dbReference type="NCBI Taxonomy" id="587633"/>
    <lineage>
        <taxon>Bacteria</taxon>
        <taxon>Bacillati</taxon>
        <taxon>Bacillota</taxon>
        <taxon>Bacilli</taxon>
        <taxon>Bacillales</taxon>
        <taxon>Bacillaceae</taxon>
        <taxon>Bacillus</taxon>
    </lineage>
</organism>
<evidence type="ECO:0000256" key="1">
    <source>
        <dbReference type="ARBA" id="ARBA00015313"/>
    </source>
</evidence>
<dbReference type="InterPro" id="IPR036163">
    <property type="entry name" value="HMA_dom_sf"/>
</dbReference>
<name>A0ABT9WNL7_9BACI</name>
<evidence type="ECO:0000313" key="5">
    <source>
        <dbReference type="Proteomes" id="UP001223586"/>
    </source>
</evidence>
<dbReference type="PRINTS" id="PR00942">
    <property type="entry name" value="CUATPASEI"/>
</dbReference>
<dbReference type="PANTHER" id="PTHR46594:SF4">
    <property type="entry name" value="P-TYPE CATION-TRANSPORTING ATPASE"/>
    <property type="match status" value="1"/>
</dbReference>
<feature type="domain" description="HMA" evidence="3">
    <location>
        <begin position="2"/>
        <end position="68"/>
    </location>
</feature>
<dbReference type="CDD" id="cd00371">
    <property type="entry name" value="HMA"/>
    <property type="match status" value="1"/>
</dbReference>
<dbReference type="SUPFAM" id="SSF55008">
    <property type="entry name" value="HMA, heavy metal-associated domain"/>
    <property type="match status" value="1"/>
</dbReference>
<dbReference type="RefSeq" id="WP_307226723.1">
    <property type="nucleotide sequence ID" value="NZ_JAUSTT010000003.1"/>
</dbReference>
<evidence type="ECO:0000259" key="3">
    <source>
        <dbReference type="PROSITE" id="PS50846"/>
    </source>
</evidence>